<sequence length="250" mass="27894">MITTLVTATIFTVGVVSASAVSPVKVLVNGQEINSDVPAQIVDGRTLVPVRAISEALQADVEWDETTSTAYISTEGAEEKAKEKFQAELRREWRQDFSQWQRLSSATFVEILEQLEELEDLTITEKQEALEEILQKIDEEILAQASTYRIPPRHSKVNYDFLEGVLQVRSGSALLQLATEEMKQKNDGAAKALTAAAEDFFEQIAKTNRFVNMDCMECHTPPGQAQAVQPVLPEEVPSDLLELEVQQEQE</sequence>
<evidence type="ECO:0000313" key="2">
    <source>
        <dbReference type="EMBL" id="KAB2952407.1"/>
    </source>
</evidence>
<keyword evidence="3" id="KW-1185">Reference proteome</keyword>
<evidence type="ECO:0000313" key="3">
    <source>
        <dbReference type="Proteomes" id="UP000468766"/>
    </source>
</evidence>
<accession>A0A6I0F5A5</accession>
<gene>
    <name evidence="2" type="ORF">F9B85_09095</name>
</gene>
<feature type="domain" description="Copper amine oxidase-like N-terminal" evidence="1">
    <location>
        <begin position="28"/>
        <end position="75"/>
    </location>
</feature>
<proteinExistence type="predicted"/>
<dbReference type="SUPFAM" id="SSF55383">
    <property type="entry name" value="Copper amine oxidase, domain N"/>
    <property type="match status" value="1"/>
</dbReference>
<dbReference type="InterPro" id="IPR036582">
    <property type="entry name" value="Mao_N_sf"/>
</dbReference>
<dbReference type="InterPro" id="IPR012854">
    <property type="entry name" value="Cu_amine_oxidase-like_N"/>
</dbReference>
<organism evidence="2 3">
    <name type="scientific">Heliorestis acidaminivorans</name>
    <dbReference type="NCBI Taxonomy" id="553427"/>
    <lineage>
        <taxon>Bacteria</taxon>
        <taxon>Bacillati</taxon>
        <taxon>Bacillota</taxon>
        <taxon>Clostridia</taxon>
        <taxon>Eubacteriales</taxon>
        <taxon>Heliobacteriaceae</taxon>
        <taxon>Heliorestis</taxon>
    </lineage>
</organism>
<comment type="caution">
    <text evidence="2">The sequence shown here is derived from an EMBL/GenBank/DDBJ whole genome shotgun (WGS) entry which is preliminary data.</text>
</comment>
<name>A0A6I0F5A5_9FIRM</name>
<protein>
    <submittedName>
        <fullName evidence="2">Copper amine oxidase N-terminal domain-containing protein</fullName>
    </submittedName>
</protein>
<dbReference type="Proteomes" id="UP000468766">
    <property type="component" value="Unassembled WGS sequence"/>
</dbReference>
<dbReference type="OrthoDB" id="2083476at2"/>
<reference evidence="2 3" key="1">
    <citation type="submission" date="2019-10" db="EMBL/GenBank/DDBJ databases">
        <title>Whole-genome sequence of the extremophile Heliorestis acidaminivorans DSM 24790.</title>
        <authorList>
            <person name="Kyndt J.A."/>
            <person name="Meyer T.E."/>
        </authorList>
    </citation>
    <scope>NUCLEOTIDE SEQUENCE [LARGE SCALE GENOMIC DNA]</scope>
    <source>
        <strain evidence="2 3">DSM 24790</strain>
    </source>
</reference>
<dbReference type="AlphaFoldDB" id="A0A6I0F5A5"/>
<dbReference type="Pfam" id="PF07833">
    <property type="entry name" value="Cu_amine_oxidN1"/>
    <property type="match status" value="1"/>
</dbReference>
<evidence type="ECO:0000259" key="1">
    <source>
        <dbReference type="Pfam" id="PF07833"/>
    </source>
</evidence>
<dbReference type="Gene3D" id="3.30.457.10">
    <property type="entry name" value="Copper amine oxidase-like, N-terminal domain"/>
    <property type="match status" value="1"/>
</dbReference>
<dbReference type="EMBL" id="WBXO01000006">
    <property type="protein sequence ID" value="KAB2952407.1"/>
    <property type="molecule type" value="Genomic_DNA"/>
</dbReference>